<dbReference type="AlphaFoldDB" id="A0A377X9K4"/>
<evidence type="ECO:0000313" key="1">
    <source>
        <dbReference type="EMBL" id="STT75346.1"/>
    </source>
</evidence>
<protein>
    <submittedName>
        <fullName evidence="1">Uncharacterized protein</fullName>
    </submittedName>
</protein>
<reference evidence="1 2" key="1">
    <citation type="submission" date="2018-06" db="EMBL/GenBank/DDBJ databases">
        <authorList>
            <consortium name="Pathogen Informatics"/>
            <person name="Doyle S."/>
        </authorList>
    </citation>
    <scope>NUCLEOTIDE SEQUENCE [LARGE SCALE GENOMIC DNA]</scope>
    <source>
        <strain evidence="1 2">NCTC5047</strain>
    </source>
</reference>
<organism evidence="1 2">
    <name type="scientific">Klebsiella pneumoniae</name>
    <dbReference type="NCBI Taxonomy" id="573"/>
    <lineage>
        <taxon>Bacteria</taxon>
        <taxon>Pseudomonadati</taxon>
        <taxon>Pseudomonadota</taxon>
        <taxon>Gammaproteobacteria</taxon>
        <taxon>Enterobacterales</taxon>
        <taxon>Enterobacteriaceae</taxon>
        <taxon>Klebsiella/Raoultella group</taxon>
        <taxon>Klebsiella</taxon>
        <taxon>Klebsiella pneumoniae complex</taxon>
    </lineage>
</organism>
<gene>
    <name evidence="1" type="ORF">NCTC5047_01143</name>
</gene>
<name>A0A377X9K4_KLEPN</name>
<evidence type="ECO:0000313" key="2">
    <source>
        <dbReference type="Proteomes" id="UP000254340"/>
    </source>
</evidence>
<dbReference type="Proteomes" id="UP000254340">
    <property type="component" value="Unassembled WGS sequence"/>
</dbReference>
<dbReference type="EMBL" id="UGLH01000005">
    <property type="protein sequence ID" value="STT75346.1"/>
    <property type="molecule type" value="Genomic_DNA"/>
</dbReference>
<proteinExistence type="predicted"/>
<sequence length="45" mass="5158">MIKLCVEVTTLNTIIGKIRNEKLFMQLLQLYFAASSRPFLVSLLT</sequence>
<accession>A0A377X9K4</accession>